<feature type="compositionally biased region" description="Polar residues" evidence="1">
    <location>
        <begin position="636"/>
        <end position="651"/>
    </location>
</feature>
<dbReference type="InterPro" id="IPR052292">
    <property type="entry name" value="Glucose_repression_reg"/>
</dbReference>
<evidence type="ECO:0000313" key="3">
    <source>
        <dbReference type="EMBL" id="KAJ7224132.1"/>
    </source>
</evidence>
<feature type="region of interest" description="Disordered" evidence="1">
    <location>
        <begin position="241"/>
        <end position="339"/>
    </location>
</feature>
<dbReference type="GO" id="GO:0005773">
    <property type="term" value="C:vacuole"/>
    <property type="evidence" value="ECO:0007669"/>
    <property type="project" value="GOC"/>
</dbReference>
<dbReference type="PANTHER" id="PTHR28051:SF1">
    <property type="entry name" value="PROTEIN MTL1-RELATED"/>
    <property type="match status" value="1"/>
</dbReference>
<sequence>MAQYLPVLLASVSANAIPDDSALVTLPRGQVDYLSHEWAEEDVWLSWRSMTRQKNEIANGVRLENASWRTWWKQRNKLKTISPETLNWLKDSDVTWLYGPLHTAVDWTPPPKPKSISTEVGKPFLTEDSLDLAVKQKSILKHRSISELLQSDLPASPLFSPAGSDDENDAGPTESVRPPLIHTKSAPLVRPLLHSSLRKPSPPRVLQPLPASAVPPSATVKRHITFNTFVEQCIAVDSPRRYPLSQTSSTFSNDLNFRNNADFSPVNRTLPWDGRTSGRRWKGGDDESDDDGDARDLMGESALSSDSDEPLEMCLPRSRSGSRSSRSSSNNPGFSLSIPSQTIVPIAPTRLKTTGVGNSWVGGEWVSTLDKQADDTCTPRTGTTVHLNASVTSRNLVPTFEDDSDEEEVFTHQSSYFSADAYDYFRGPDLGDEFGSGVVTREQRGRRGNSGAGIIEIEGASPLRSSARSRSRSKSRSRTPSPAVIPQLPSAPNAGVLLNAGATPHTTRSGLLSPPPRGRDSSASSSSSASVSQSRGRSVTRTSSSGSLSDRERSRSSHTSPLGSLSPDYGGVRPSANGDAGVGTGFAYGYGGGMKGMHRKAGSSLSPHGESSVSPENTSVASTSTSSSMGTGVEDLNSNSGSGSSEATATRPNVVDTVACEDENERQSCNPTTPANSPVVFVRVPEYVAAAERAGSSSTFAMSSVNSTPTKATAVATSASTASPSGRSSSSNKPASSASKSIPSTRPGSGAPTIELGVAVNGLTEYDEDAVEGNDDEAIRRMTPTPANSPVVRTRPPPRILASASAGAVAPVNGWAPKPESTAKSISPSGRAVAPRQKLPNPPPSPTSCARATFQTGASVATAERTAPVLSRPGIGSPSPSENALQRTLVPPQSNGDIVGKAVGIVTTAGAYFGLWSGA</sequence>
<feature type="compositionally biased region" description="Basic residues" evidence="1">
    <location>
        <begin position="467"/>
        <end position="477"/>
    </location>
</feature>
<comment type="caution">
    <text evidence="3">The sequence shown here is derived from an EMBL/GenBank/DDBJ whole genome shotgun (WGS) entry which is preliminary data.</text>
</comment>
<dbReference type="InterPro" id="IPR013860">
    <property type="entry name" value="AreA_GATA"/>
</dbReference>
<feature type="region of interest" description="Disordered" evidence="1">
    <location>
        <begin position="804"/>
        <end position="849"/>
    </location>
</feature>
<dbReference type="Proteomes" id="UP001219525">
    <property type="component" value="Unassembled WGS sequence"/>
</dbReference>
<feature type="region of interest" description="Disordered" evidence="1">
    <location>
        <begin position="436"/>
        <end position="579"/>
    </location>
</feature>
<gene>
    <name evidence="3" type="ORF">GGX14DRAFT_424384</name>
</gene>
<evidence type="ECO:0000259" key="2">
    <source>
        <dbReference type="Pfam" id="PF08550"/>
    </source>
</evidence>
<proteinExistence type="predicted"/>
<dbReference type="GO" id="GO:0042149">
    <property type="term" value="P:cellular response to glucose starvation"/>
    <property type="evidence" value="ECO:0007669"/>
    <property type="project" value="TreeGrafter"/>
</dbReference>
<feature type="region of interest" description="Disordered" evidence="1">
    <location>
        <begin position="716"/>
        <end position="754"/>
    </location>
</feature>
<feature type="compositionally biased region" description="Low complexity" evidence="1">
    <location>
        <begin position="521"/>
        <end position="548"/>
    </location>
</feature>
<dbReference type="GO" id="GO:0007039">
    <property type="term" value="P:protein catabolic process in the vacuole"/>
    <property type="evidence" value="ECO:0007669"/>
    <property type="project" value="TreeGrafter"/>
</dbReference>
<feature type="compositionally biased region" description="Low complexity" evidence="1">
    <location>
        <begin position="618"/>
        <end position="628"/>
    </location>
</feature>
<reference evidence="3" key="1">
    <citation type="submission" date="2023-03" db="EMBL/GenBank/DDBJ databases">
        <title>Massive genome expansion in bonnet fungi (Mycena s.s.) driven by repeated elements and novel gene families across ecological guilds.</title>
        <authorList>
            <consortium name="Lawrence Berkeley National Laboratory"/>
            <person name="Harder C.B."/>
            <person name="Miyauchi S."/>
            <person name="Viragh M."/>
            <person name="Kuo A."/>
            <person name="Thoen E."/>
            <person name="Andreopoulos B."/>
            <person name="Lu D."/>
            <person name="Skrede I."/>
            <person name="Drula E."/>
            <person name="Henrissat B."/>
            <person name="Morin E."/>
            <person name="Kohler A."/>
            <person name="Barry K."/>
            <person name="LaButti K."/>
            <person name="Morin E."/>
            <person name="Salamov A."/>
            <person name="Lipzen A."/>
            <person name="Mereny Z."/>
            <person name="Hegedus B."/>
            <person name="Baldrian P."/>
            <person name="Stursova M."/>
            <person name="Weitz H."/>
            <person name="Taylor A."/>
            <person name="Grigoriev I.V."/>
            <person name="Nagy L.G."/>
            <person name="Martin F."/>
            <person name="Kauserud H."/>
        </authorList>
    </citation>
    <scope>NUCLEOTIDE SEQUENCE</scope>
    <source>
        <strain evidence="3">9144</strain>
    </source>
</reference>
<organism evidence="3 4">
    <name type="scientific">Mycena pura</name>
    <dbReference type="NCBI Taxonomy" id="153505"/>
    <lineage>
        <taxon>Eukaryota</taxon>
        <taxon>Fungi</taxon>
        <taxon>Dikarya</taxon>
        <taxon>Basidiomycota</taxon>
        <taxon>Agaricomycotina</taxon>
        <taxon>Agaricomycetes</taxon>
        <taxon>Agaricomycetidae</taxon>
        <taxon>Agaricales</taxon>
        <taxon>Marasmiineae</taxon>
        <taxon>Mycenaceae</taxon>
        <taxon>Mycena</taxon>
    </lineage>
</organism>
<keyword evidence="4" id="KW-1185">Reference proteome</keyword>
<feature type="region of interest" description="Disordered" evidence="1">
    <location>
        <begin position="194"/>
        <end position="216"/>
    </location>
</feature>
<dbReference type="EMBL" id="JARJCW010000005">
    <property type="protein sequence ID" value="KAJ7224132.1"/>
    <property type="molecule type" value="Genomic_DNA"/>
</dbReference>
<feature type="domain" description="Nitrogen regulatory protein areA GATA-like" evidence="2">
    <location>
        <begin position="46"/>
        <end position="73"/>
    </location>
</feature>
<evidence type="ECO:0000256" key="1">
    <source>
        <dbReference type="SAM" id="MobiDB-lite"/>
    </source>
</evidence>
<feature type="compositionally biased region" description="Low complexity" evidence="1">
    <location>
        <begin position="315"/>
        <end position="337"/>
    </location>
</feature>
<feature type="compositionally biased region" description="Low complexity" evidence="1">
    <location>
        <begin position="716"/>
        <end position="745"/>
    </location>
</feature>
<name>A0AAD6YMX6_9AGAR</name>
<protein>
    <recommendedName>
        <fullName evidence="2">Nitrogen regulatory protein areA GATA-like domain-containing protein</fullName>
    </recommendedName>
</protein>
<accession>A0AAD6YMX6</accession>
<feature type="compositionally biased region" description="Polar residues" evidence="1">
    <location>
        <begin position="244"/>
        <end position="262"/>
    </location>
</feature>
<dbReference type="Pfam" id="PF08550">
    <property type="entry name" value="GATA_AreA"/>
    <property type="match status" value="1"/>
</dbReference>
<feature type="region of interest" description="Disordered" evidence="1">
    <location>
        <begin position="598"/>
        <end position="653"/>
    </location>
</feature>
<dbReference type="AlphaFoldDB" id="A0AAD6YMX6"/>
<evidence type="ECO:0000313" key="4">
    <source>
        <dbReference type="Proteomes" id="UP001219525"/>
    </source>
</evidence>
<feature type="compositionally biased region" description="Polar residues" evidence="1">
    <location>
        <begin position="603"/>
        <end position="617"/>
    </location>
</feature>
<feature type="region of interest" description="Disordered" evidence="1">
    <location>
        <begin position="156"/>
        <end position="182"/>
    </location>
</feature>
<dbReference type="PANTHER" id="PTHR28051">
    <property type="entry name" value="PROTEIN MTL1-RELATED"/>
    <property type="match status" value="1"/>
</dbReference>